<protein>
    <submittedName>
        <fullName evidence="9">Uncharacterized protein</fullName>
    </submittedName>
</protein>
<accession>A0A2T5ESC9</accession>
<dbReference type="PANTHER" id="PTHR13713:SF92">
    <property type="entry name" value="CMP-N-ACETYLNEURAMINATE-BETA-1,4-GALACTOSIDE ALPHA-2,3-SIALYLTRANSFERASE-LIKE ISOFORM X1"/>
    <property type="match status" value="1"/>
</dbReference>
<dbReference type="RefSeq" id="WP_108188017.1">
    <property type="nucleotide sequence ID" value="NZ_PIFK01000037.1"/>
</dbReference>
<dbReference type="PANTHER" id="PTHR13713">
    <property type="entry name" value="SIALYLTRANSFERASE"/>
    <property type="match status" value="1"/>
</dbReference>
<dbReference type="Proteomes" id="UP000244197">
    <property type="component" value="Unassembled WGS sequence"/>
</dbReference>
<keyword evidence="5" id="KW-0812">Transmembrane</keyword>
<keyword evidence="7" id="KW-0472">Membrane</keyword>
<dbReference type="GO" id="GO:0008373">
    <property type="term" value="F:sialyltransferase activity"/>
    <property type="evidence" value="ECO:0007669"/>
    <property type="project" value="InterPro"/>
</dbReference>
<organism evidence="9 10">
    <name type="scientific">Vibrio splendidus</name>
    <dbReference type="NCBI Taxonomy" id="29497"/>
    <lineage>
        <taxon>Bacteria</taxon>
        <taxon>Pseudomonadati</taxon>
        <taxon>Pseudomonadota</taxon>
        <taxon>Gammaproteobacteria</taxon>
        <taxon>Vibrionales</taxon>
        <taxon>Vibrionaceae</taxon>
        <taxon>Vibrio</taxon>
    </lineage>
</organism>
<dbReference type="EMBL" id="PIFK01000037">
    <property type="protein sequence ID" value="PTP29331.1"/>
    <property type="molecule type" value="Genomic_DNA"/>
</dbReference>
<evidence type="ECO:0000256" key="1">
    <source>
        <dbReference type="ARBA" id="ARBA00004167"/>
    </source>
</evidence>
<evidence type="ECO:0000256" key="5">
    <source>
        <dbReference type="ARBA" id="ARBA00022692"/>
    </source>
</evidence>
<dbReference type="InterPro" id="IPR051142">
    <property type="entry name" value="Glycosyltransferase_29"/>
</dbReference>
<evidence type="ECO:0000313" key="10">
    <source>
        <dbReference type="Proteomes" id="UP000244197"/>
    </source>
</evidence>
<evidence type="ECO:0000256" key="6">
    <source>
        <dbReference type="ARBA" id="ARBA00022989"/>
    </source>
</evidence>
<comment type="subcellular location">
    <subcellularLocation>
        <location evidence="2">Endomembrane system</location>
    </subcellularLocation>
    <subcellularLocation>
        <location evidence="1">Membrane</location>
        <topology evidence="1">Single-pass membrane protein</topology>
    </subcellularLocation>
</comment>
<comment type="caution">
    <text evidence="9">The sequence shown here is derived from an EMBL/GenBank/DDBJ whole genome shotgun (WGS) entry which is preliminary data.</text>
</comment>
<dbReference type="InterPro" id="IPR001675">
    <property type="entry name" value="Glyco_trans_29"/>
</dbReference>
<keyword evidence="4" id="KW-0808">Transferase</keyword>
<dbReference type="Pfam" id="PF00777">
    <property type="entry name" value="Glyco_transf_29"/>
    <property type="match status" value="1"/>
</dbReference>
<evidence type="ECO:0000256" key="4">
    <source>
        <dbReference type="ARBA" id="ARBA00022679"/>
    </source>
</evidence>
<keyword evidence="8" id="KW-0325">Glycoprotein</keyword>
<keyword evidence="6" id="KW-1133">Transmembrane helix</keyword>
<reference evidence="9 10" key="1">
    <citation type="submission" date="2017-11" db="EMBL/GenBank/DDBJ databases">
        <title>Population delineation of vibrios coincides with oyster pathogenicity.</title>
        <authorList>
            <person name="Bruto M."/>
            <person name="Labreuche Y."/>
            <person name="James A."/>
            <person name="Piel D."/>
            <person name="Chenivesse S."/>
            <person name="Petton B."/>
            <person name="Polz M.F."/>
            <person name="Le Roux F."/>
        </authorList>
    </citation>
    <scope>NUCLEOTIDE SEQUENCE [LARGE SCALE GENOMIC DNA]</scope>
    <source>
        <strain evidence="9 10">FF_144</strain>
    </source>
</reference>
<keyword evidence="3" id="KW-0328">Glycosyltransferase</keyword>
<proteinExistence type="predicted"/>
<evidence type="ECO:0000313" key="9">
    <source>
        <dbReference type="EMBL" id="PTP29331.1"/>
    </source>
</evidence>
<dbReference type="Gene3D" id="3.90.1480.20">
    <property type="entry name" value="Glycosyl transferase family 29"/>
    <property type="match status" value="1"/>
</dbReference>
<evidence type="ECO:0000256" key="7">
    <source>
        <dbReference type="ARBA" id="ARBA00023136"/>
    </source>
</evidence>
<evidence type="ECO:0000256" key="8">
    <source>
        <dbReference type="ARBA" id="ARBA00023180"/>
    </source>
</evidence>
<evidence type="ECO:0000256" key="3">
    <source>
        <dbReference type="ARBA" id="ARBA00022676"/>
    </source>
</evidence>
<dbReference type="GO" id="GO:0012505">
    <property type="term" value="C:endomembrane system"/>
    <property type="evidence" value="ECO:0007669"/>
    <property type="project" value="UniProtKB-SubCell"/>
</dbReference>
<sequence>MNQLNPFDLLNIIGPKKSIVYCGNAPSLKSESLGQWIDSHDVVIRVNKVPEPSFKSDTGGKTDILVCNPYTCETSPKLPYLEGMLVICLFSLTRRGDRTRFNEWLNGNRVLYSYIPDIVAIDDNRHFESLTTGTYAINLLNRILKPKAVSITGFTMFLGDTNHHYWTNLTPKGVKSHSFIEEAKIFVSLINRLPESTKVTLTSDIYWVSRKVKMKVKKSNITKKAMINTRWDNENRRFWNF</sequence>
<dbReference type="AlphaFoldDB" id="A0A2T5ESC9"/>
<evidence type="ECO:0000256" key="2">
    <source>
        <dbReference type="ARBA" id="ARBA00004308"/>
    </source>
</evidence>
<dbReference type="GO" id="GO:0016020">
    <property type="term" value="C:membrane"/>
    <property type="evidence" value="ECO:0007669"/>
    <property type="project" value="UniProtKB-SubCell"/>
</dbReference>
<dbReference type="InterPro" id="IPR038578">
    <property type="entry name" value="GT29-like_sf"/>
</dbReference>
<gene>
    <name evidence="9" type="ORF">CWO07_17605</name>
</gene>
<name>A0A2T5ESC9_VIBSP</name>